<dbReference type="RefSeq" id="WP_073120921.1">
    <property type="nucleotide sequence ID" value="NZ_FRAA01000002.1"/>
</dbReference>
<dbReference type="EMBL" id="FRAA01000002">
    <property type="protein sequence ID" value="SHJ92240.1"/>
    <property type="molecule type" value="Genomic_DNA"/>
</dbReference>
<evidence type="ECO:0000313" key="1">
    <source>
        <dbReference type="EMBL" id="SHJ92240.1"/>
    </source>
</evidence>
<accession>A0A1M6N918</accession>
<proteinExistence type="predicted"/>
<sequence>MHLIWYNTTTAQYEYGSKTSFRALKTASTDPSSLSILMEFTSDKEHLAYKVIEELNVAKTEFVIRK</sequence>
<evidence type="ECO:0000313" key="2">
    <source>
        <dbReference type="Proteomes" id="UP000184474"/>
    </source>
</evidence>
<keyword evidence="2" id="KW-1185">Reference proteome</keyword>
<name>A0A1M6N918_REIAG</name>
<protein>
    <submittedName>
        <fullName evidence="1">Uncharacterized protein</fullName>
    </submittedName>
</protein>
<reference evidence="2" key="1">
    <citation type="submission" date="2016-11" db="EMBL/GenBank/DDBJ databases">
        <authorList>
            <person name="Varghese N."/>
            <person name="Submissions S."/>
        </authorList>
    </citation>
    <scope>NUCLEOTIDE SEQUENCE [LARGE SCALE GENOMIC DNA]</scope>
    <source>
        <strain evidence="2">DSM 26134</strain>
    </source>
</reference>
<organism evidence="1 2">
    <name type="scientific">Reichenbachiella agariperforans</name>
    <dbReference type="NCBI Taxonomy" id="156994"/>
    <lineage>
        <taxon>Bacteria</taxon>
        <taxon>Pseudomonadati</taxon>
        <taxon>Bacteroidota</taxon>
        <taxon>Cytophagia</taxon>
        <taxon>Cytophagales</taxon>
        <taxon>Reichenbachiellaceae</taxon>
        <taxon>Reichenbachiella</taxon>
    </lineage>
</organism>
<gene>
    <name evidence="1" type="ORF">SAMN04488028_102157</name>
</gene>
<dbReference type="STRING" id="156994.SAMN04488028_102157"/>
<dbReference type="Proteomes" id="UP000184474">
    <property type="component" value="Unassembled WGS sequence"/>
</dbReference>
<dbReference type="AlphaFoldDB" id="A0A1M6N918"/>